<protein>
    <submittedName>
        <fullName evidence="14">Uncharacterized protein</fullName>
    </submittedName>
</protein>
<dbReference type="Gene3D" id="1.20.1560.10">
    <property type="entry name" value="ABC transporter type 1, transmembrane domain"/>
    <property type="match status" value="2"/>
</dbReference>
<keyword evidence="5" id="KW-0677">Repeat</keyword>
<feature type="transmembrane region" description="Helical" evidence="11">
    <location>
        <begin position="953"/>
        <end position="974"/>
    </location>
</feature>
<dbReference type="EMBL" id="CACVBS010000062">
    <property type="protein sequence ID" value="CAA7267669.1"/>
    <property type="molecule type" value="Genomic_DNA"/>
</dbReference>
<dbReference type="GO" id="GO:0005524">
    <property type="term" value="F:ATP binding"/>
    <property type="evidence" value="ECO:0007669"/>
    <property type="project" value="UniProtKB-KW"/>
</dbReference>
<comment type="caution">
    <text evidence="14">The sequence shown here is derived from an EMBL/GenBank/DDBJ whole genome shotgun (WGS) entry which is preliminary data.</text>
</comment>
<dbReference type="PANTHER" id="PTHR43394:SF11">
    <property type="entry name" value="ATP-BINDING CASSETTE TRANSPORTER"/>
    <property type="match status" value="1"/>
</dbReference>
<keyword evidence="4 11" id="KW-0812">Transmembrane</keyword>
<evidence type="ECO:0000256" key="10">
    <source>
        <dbReference type="SAM" id="MobiDB-lite"/>
    </source>
</evidence>
<dbReference type="SUPFAM" id="SSF90123">
    <property type="entry name" value="ABC transporter transmembrane region"/>
    <property type="match status" value="2"/>
</dbReference>
<feature type="transmembrane region" description="Helical" evidence="11">
    <location>
        <begin position="267"/>
        <end position="286"/>
    </location>
</feature>
<feature type="transmembrane region" description="Helical" evidence="11">
    <location>
        <begin position="813"/>
        <end position="833"/>
    </location>
</feature>
<dbReference type="Gene3D" id="3.40.50.300">
    <property type="entry name" value="P-loop containing nucleotide triphosphate hydrolases"/>
    <property type="match status" value="2"/>
</dbReference>
<feature type="transmembrane region" description="Helical" evidence="11">
    <location>
        <begin position="921"/>
        <end position="941"/>
    </location>
</feature>
<dbReference type="InterPro" id="IPR039421">
    <property type="entry name" value="Type_1_exporter"/>
</dbReference>
<evidence type="ECO:0000256" key="3">
    <source>
        <dbReference type="ARBA" id="ARBA00022448"/>
    </source>
</evidence>
<dbReference type="InterPro" id="IPR036640">
    <property type="entry name" value="ABC1_TM_sf"/>
</dbReference>
<evidence type="ECO:0000256" key="6">
    <source>
        <dbReference type="ARBA" id="ARBA00022741"/>
    </source>
</evidence>
<feature type="transmembrane region" description="Helical" evidence="11">
    <location>
        <begin position="839"/>
        <end position="858"/>
    </location>
</feature>
<keyword evidence="6" id="KW-0547">Nucleotide-binding</keyword>
<evidence type="ECO:0000256" key="2">
    <source>
        <dbReference type="ARBA" id="ARBA00007577"/>
    </source>
</evidence>
<feature type="transmembrane region" description="Helical" evidence="11">
    <location>
        <begin position="736"/>
        <end position="757"/>
    </location>
</feature>
<proteinExistence type="inferred from homology"/>
<reference evidence="14 15" key="1">
    <citation type="submission" date="2020-01" db="EMBL/GenBank/DDBJ databases">
        <authorList>
            <person name="Gupta K D."/>
        </authorList>
    </citation>
    <scope>NUCLEOTIDE SEQUENCE [LARGE SCALE GENOMIC DNA]</scope>
</reference>
<evidence type="ECO:0000256" key="9">
    <source>
        <dbReference type="ARBA" id="ARBA00023136"/>
    </source>
</evidence>
<dbReference type="InterPro" id="IPR027417">
    <property type="entry name" value="P-loop_NTPase"/>
</dbReference>
<dbReference type="PROSITE" id="PS00211">
    <property type="entry name" value="ABC_TRANSPORTER_1"/>
    <property type="match status" value="2"/>
</dbReference>
<evidence type="ECO:0000313" key="14">
    <source>
        <dbReference type="EMBL" id="CAA7267669.1"/>
    </source>
</evidence>
<accession>A0A8S0VSS0</accession>
<dbReference type="Proteomes" id="UP000467700">
    <property type="component" value="Unassembled WGS sequence"/>
</dbReference>
<gene>
    <name evidence="14" type="ORF">AAE3_LOCUS9918</name>
</gene>
<keyword evidence="15" id="KW-1185">Reference proteome</keyword>
<feature type="domain" description="ABC transmembrane type-1" evidence="13">
    <location>
        <begin position="693"/>
        <end position="981"/>
    </location>
</feature>
<evidence type="ECO:0000256" key="8">
    <source>
        <dbReference type="ARBA" id="ARBA00022989"/>
    </source>
</evidence>
<evidence type="ECO:0000256" key="11">
    <source>
        <dbReference type="SAM" id="Phobius"/>
    </source>
</evidence>
<dbReference type="FunFam" id="3.40.50.300:FF:000205">
    <property type="entry name" value="ABC transporter B family member 4"/>
    <property type="match status" value="1"/>
</dbReference>
<comment type="subcellular location">
    <subcellularLocation>
        <location evidence="1">Membrane</location>
        <topology evidence="1">Multi-pass membrane protein</topology>
    </subcellularLocation>
</comment>
<dbReference type="Pfam" id="PF00005">
    <property type="entry name" value="ABC_tran"/>
    <property type="match status" value="2"/>
</dbReference>
<dbReference type="PROSITE" id="PS50929">
    <property type="entry name" value="ABC_TM1F"/>
    <property type="match status" value="2"/>
</dbReference>
<dbReference type="AlphaFoldDB" id="A0A8S0VSS0"/>
<evidence type="ECO:0000313" key="15">
    <source>
        <dbReference type="Proteomes" id="UP000467700"/>
    </source>
</evidence>
<dbReference type="CDD" id="cd18578">
    <property type="entry name" value="ABC_6TM_Pgp_ABCB1_D2_like"/>
    <property type="match status" value="1"/>
</dbReference>
<keyword evidence="8 11" id="KW-1133">Transmembrane helix</keyword>
<evidence type="ECO:0000256" key="4">
    <source>
        <dbReference type="ARBA" id="ARBA00022692"/>
    </source>
</evidence>
<dbReference type="InterPro" id="IPR011527">
    <property type="entry name" value="ABC1_TM_dom"/>
</dbReference>
<evidence type="ECO:0000259" key="12">
    <source>
        <dbReference type="PROSITE" id="PS50893"/>
    </source>
</evidence>
<keyword evidence="7" id="KW-0067">ATP-binding</keyword>
<dbReference type="PANTHER" id="PTHR43394">
    <property type="entry name" value="ATP-DEPENDENT PERMEASE MDL1, MITOCHONDRIAL"/>
    <property type="match status" value="1"/>
</dbReference>
<feature type="domain" description="ABC transporter" evidence="12">
    <location>
        <begin position="368"/>
        <end position="613"/>
    </location>
</feature>
<feature type="transmembrane region" description="Helical" evidence="11">
    <location>
        <begin position="94"/>
        <end position="114"/>
    </location>
</feature>
<feature type="region of interest" description="Disordered" evidence="10">
    <location>
        <begin position="614"/>
        <end position="643"/>
    </location>
</feature>
<dbReference type="PROSITE" id="PS50893">
    <property type="entry name" value="ABC_TRANSPORTER_2"/>
    <property type="match status" value="2"/>
</dbReference>
<feature type="compositionally biased region" description="Polar residues" evidence="10">
    <location>
        <begin position="614"/>
        <end position="624"/>
    </location>
</feature>
<keyword evidence="3" id="KW-0813">Transport</keyword>
<dbReference type="SMART" id="SM00382">
    <property type="entry name" value="AAA"/>
    <property type="match status" value="2"/>
</dbReference>
<dbReference type="Pfam" id="PF00664">
    <property type="entry name" value="ABC_membrane"/>
    <property type="match status" value="2"/>
</dbReference>
<dbReference type="SUPFAM" id="SSF52540">
    <property type="entry name" value="P-loop containing nucleoside triphosphate hydrolases"/>
    <property type="match status" value="2"/>
</dbReference>
<dbReference type="CDD" id="cd18577">
    <property type="entry name" value="ABC_6TM_Pgp_ABCB1_D1_like"/>
    <property type="match status" value="1"/>
</dbReference>
<dbReference type="CDD" id="cd03249">
    <property type="entry name" value="ABC_MTABC3_MDL1_MDL2"/>
    <property type="match status" value="2"/>
</dbReference>
<dbReference type="FunFam" id="3.40.50.300:FF:002283">
    <property type="entry name" value="p-GlycoProtein related"/>
    <property type="match status" value="1"/>
</dbReference>
<dbReference type="InterPro" id="IPR003439">
    <property type="entry name" value="ABC_transporter-like_ATP-bd"/>
</dbReference>
<feature type="transmembrane region" description="Helical" evidence="11">
    <location>
        <begin position="190"/>
        <end position="211"/>
    </location>
</feature>
<comment type="similarity">
    <text evidence="2">Belongs to the ABC transporter superfamily. ABCB family. Multidrug resistance exporter (TC 3.A.1.201) subfamily.</text>
</comment>
<feature type="transmembrane region" description="Helical" evidence="11">
    <location>
        <begin position="29"/>
        <end position="53"/>
    </location>
</feature>
<dbReference type="GO" id="GO:0005743">
    <property type="term" value="C:mitochondrial inner membrane"/>
    <property type="evidence" value="ECO:0007669"/>
    <property type="project" value="TreeGrafter"/>
</dbReference>
<sequence length="1262" mass="136106">MSKEGKDSSTGTETVSLLGLFRFATKLEVFLNVLGFGAAIACGSATPFMSLIFGNLIESFVAIGQAQTGGSGAMDLQAIADDFRHTARLDALRLIYLGLGTFSAAFLCIALWSYTGTAISSRVRERYFRAVIHQDLSFYDDMTAGEVATRIEIDARLVQQGISEKFAFIASYTSSFITGISIAYSQSWRLSLALSSMLPCIVIAGAGMTIFGSKYSKYSMDALSKAGGTAQESLSTIRTVHAFGAERTLGAVYDAFLKRTCTFDIKFSQVIGVGMALFSMIVYSSYSLSFYFGTTLLLQGHGDAGTVVTVGLAILIGSFSFVIVGPNIEAVMHAREAAYRLYKVIDRVPLIDSESPSGDRPAQVEGGIVFRDVDFAYPSRPDVPVLQHLNLTFPASKTSALVGLSGSGKSTIVSLIERFYDVAGGAVLFDGVDIRTLNTKWLRAQIGVVAQDPVLFAATIRENVSLGLLGTVYEEAEEEKKVELAKQACMKAQAHDFISALPDGYETLVGDGGMRLSGGQRQRIAIARAIVSDPKILLLDEATSALDTQSEGIVQAALTEASQGRTTVVIAHRLSTVKDADIIYVMGSGTVLEKGSHHELISNSQSHYAQLVSAQQLDRGSQSPDSEHGGATENDTLEQDDSEDKLKEKFVDEASVQVFQQERVDASKVKPLGSFSLIREIVRLTPDTTGMYLWGTLFGALGGLVHPAFGIVYAKALRAFENSDRQILRTAGSQNALWLFLIAICSTLSLAIHNVLFGRAAMILVARLRSLSFKALLRRNVTFFDRDENNPGTLTANLVGGPEKIKGFTSMTLGAILQCISCCIGGAIIGLIFGWKLGLVGIACMPPIVATGFLRLHIVSAKEKASKEAHNHSAQVASEAVVAIRTVASLTCEDYMCSVYGRTLYEPVSVSQVLANGVSNAVFAFSLSAILFAVALVFWYGSRLVALGEYTTFQFYVSFMSTVFGSWNAANVFLSVPDISSAFDAAQDIVALIHASKEPASSKSSLEKAATIDGKLVLRNISFRYPSRPEALVLDDFNVEIPKGAYVAFVGPSGSGKSTIIQLIERFYDPSSGTLYVDDRPVLQYGVDEYRNNISLVSQDTRLYSGTVKFNIVLGSSLLPGEITDTQIREACRLANILEFIESLPMGFETQVGERGSQLSGGQKQRIAIARALIRNPKILLLDEATSALDANSELAVQKALNNAAMGRTTVAIAHRLSSIQHADCIYFIQHGKMCESGTHSQLLAKRGKYFSYAQLQQLGGQ</sequence>
<dbReference type="OrthoDB" id="6500128at2759"/>
<evidence type="ECO:0000256" key="1">
    <source>
        <dbReference type="ARBA" id="ARBA00004141"/>
    </source>
</evidence>
<feature type="transmembrane region" description="Helical" evidence="11">
    <location>
        <begin position="692"/>
        <end position="716"/>
    </location>
</feature>
<evidence type="ECO:0000256" key="5">
    <source>
        <dbReference type="ARBA" id="ARBA00022737"/>
    </source>
</evidence>
<feature type="domain" description="ABC transporter" evidence="12">
    <location>
        <begin position="1016"/>
        <end position="1256"/>
    </location>
</feature>
<dbReference type="GO" id="GO:0090374">
    <property type="term" value="P:oligopeptide export from mitochondrion"/>
    <property type="evidence" value="ECO:0007669"/>
    <property type="project" value="TreeGrafter"/>
</dbReference>
<dbReference type="InterPro" id="IPR017871">
    <property type="entry name" value="ABC_transporter-like_CS"/>
</dbReference>
<feature type="transmembrane region" description="Helical" evidence="11">
    <location>
        <begin position="306"/>
        <end position="325"/>
    </location>
</feature>
<feature type="domain" description="ABC transmembrane type-1" evidence="13">
    <location>
        <begin position="33"/>
        <end position="333"/>
    </location>
</feature>
<name>A0A8S0VSS0_CYCAE</name>
<evidence type="ECO:0000256" key="7">
    <source>
        <dbReference type="ARBA" id="ARBA00022840"/>
    </source>
</evidence>
<keyword evidence="9 11" id="KW-0472">Membrane</keyword>
<dbReference type="GO" id="GO:0016887">
    <property type="term" value="F:ATP hydrolysis activity"/>
    <property type="evidence" value="ECO:0007669"/>
    <property type="project" value="InterPro"/>
</dbReference>
<evidence type="ECO:0000259" key="13">
    <source>
        <dbReference type="PROSITE" id="PS50929"/>
    </source>
</evidence>
<dbReference type="InterPro" id="IPR003593">
    <property type="entry name" value="AAA+_ATPase"/>
</dbReference>
<dbReference type="GO" id="GO:0015421">
    <property type="term" value="F:ABC-type oligopeptide transporter activity"/>
    <property type="evidence" value="ECO:0007669"/>
    <property type="project" value="TreeGrafter"/>
</dbReference>
<organism evidence="14 15">
    <name type="scientific">Cyclocybe aegerita</name>
    <name type="common">Black poplar mushroom</name>
    <name type="synonym">Agrocybe aegerita</name>
    <dbReference type="NCBI Taxonomy" id="1973307"/>
    <lineage>
        <taxon>Eukaryota</taxon>
        <taxon>Fungi</taxon>
        <taxon>Dikarya</taxon>
        <taxon>Basidiomycota</taxon>
        <taxon>Agaricomycotina</taxon>
        <taxon>Agaricomycetes</taxon>
        <taxon>Agaricomycetidae</taxon>
        <taxon>Agaricales</taxon>
        <taxon>Agaricineae</taxon>
        <taxon>Bolbitiaceae</taxon>
        <taxon>Cyclocybe</taxon>
    </lineage>
</organism>